<accession>A0A2P2QUD2</accession>
<organism evidence="1">
    <name type="scientific">Rhizophora mucronata</name>
    <name type="common">Asiatic mangrove</name>
    <dbReference type="NCBI Taxonomy" id="61149"/>
    <lineage>
        <taxon>Eukaryota</taxon>
        <taxon>Viridiplantae</taxon>
        <taxon>Streptophyta</taxon>
        <taxon>Embryophyta</taxon>
        <taxon>Tracheophyta</taxon>
        <taxon>Spermatophyta</taxon>
        <taxon>Magnoliopsida</taxon>
        <taxon>eudicotyledons</taxon>
        <taxon>Gunneridae</taxon>
        <taxon>Pentapetalae</taxon>
        <taxon>rosids</taxon>
        <taxon>fabids</taxon>
        <taxon>Malpighiales</taxon>
        <taxon>Rhizophoraceae</taxon>
        <taxon>Rhizophora</taxon>
    </lineage>
</organism>
<proteinExistence type="predicted"/>
<reference evidence="1" key="1">
    <citation type="submission" date="2018-02" db="EMBL/GenBank/DDBJ databases">
        <title>Rhizophora mucronata_Transcriptome.</title>
        <authorList>
            <person name="Meera S.P."/>
            <person name="Sreeshan A."/>
            <person name="Augustine A."/>
        </authorList>
    </citation>
    <scope>NUCLEOTIDE SEQUENCE</scope>
    <source>
        <tissue evidence="1">Leaf</tissue>
    </source>
</reference>
<evidence type="ECO:0000313" key="1">
    <source>
        <dbReference type="EMBL" id="MBX70603.1"/>
    </source>
</evidence>
<sequence length="13" mass="1645">MSLKFRRLTKHDL</sequence>
<name>A0A2P2QUD2_RHIMU</name>
<dbReference type="EMBL" id="GGEC01090119">
    <property type="protein sequence ID" value="MBX70603.1"/>
    <property type="molecule type" value="Transcribed_RNA"/>
</dbReference>
<protein>
    <submittedName>
        <fullName evidence="1">Uncharacterized protein</fullName>
    </submittedName>
</protein>